<keyword evidence="1" id="KW-1185">Reference proteome</keyword>
<dbReference type="AlphaFoldDB" id="A0A915D158"/>
<protein>
    <submittedName>
        <fullName evidence="2">Uncharacterized protein</fullName>
    </submittedName>
</protein>
<evidence type="ECO:0000313" key="1">
    <source>
        <dbReference type="Proteomes" id="UP000887574"/>
    </source>
</evidence>
<accession>A0A915D158</accession>
<dbReference type="Proteomes" id="UP000887574">
    <property type="component" value="Unplaced"/>
</dbReference>
<proteinExistence type="predicted"/>
<reference evidence="2" key="1">
    <citation type="submission" date="2022-11" db="UniProtKB">
        <authorList>
            <consortium name="WormBaseParasite"/>
        </authorList>
    </citation>
    <scope>IDENTIFICATION</scope>
</reference>
<dbReference type="WBParaSite" id="jg14820">
    <property type="protein sequence ID" value="jg14820"/>
    <property type="gene ID" value="jg14820"/>
</dbReference>
<name>A0A915D158_9BILA</name>
<organism evidence="1 2">
    <name type="scientific">Ditylenchus dipsaci</name>
    <dbReference type="NCBI Taxonomy" id="166011"/>
    <lineage>
        <taxon>Eukaryota</taxon>
        <taxon>Metazoa</taxon>
        <taxon>Ecdysozoa</taxon>
        <taxon>Nematoda</taxon>
        <taxon>Chromadorea</taxon>
        <taxon>Rhabditida</taxon>
        <taxon>Tylenchina</taxon>
        <taxon>Tylenchomorpha</taxon>
        <taxon>Sphaerularioidea</taxon>
        <taxon>Anguinidae</taxon>
        <taxon>Anguininae</taxon>
        <taxon>Ditylenchus</taxon>
    </lineage>
</organism>
<evidence type="ECO:0000313" key="2">
    <source>
        <dbReference type="WBParaSite" id="jg14820"/>
    </source>
</evidence>
<sequence length="123" mass="14571">MQKIRLADMKKIRKACQEMDLRMGKEEPECEWFWPIYRASEVQESSVSSGANESRQRRQHLSLIVTQQDLTEESTFFYANRKEAPPETNFNEFSEEALDESLRKIVRHPCQKKLKPKSYVLET</sequence>